<dbReference type="InterPro" id="IPR051742">
    <property type="entry name" value="Ribosome_Assembly_uL10"/>
</dbReference>
<dbReference type="GO" id="GO:0006364">
    <property type="term" value="P:rRNA processing"/>
    <property type="evidence" value="ECO:0007669"/>
    <property type="project" value="TreeGrafter"/>
</dbReference>
<dbReference type="FunCoup" id="A0A2N3NC26">
    <property type="interactions" value="1023"/>
</dbReference>
<dbReference type="Gene3D" id="3.30.70.1730">
    <property type="match status" value="1"/>
</dbReference>
<dbReference type="Proteomes" id="UP000233524">
    <property type="component" value="Unassembled WGS sequence"/>
</dbReference>
<dbReference type="FunFam" id="3.30.70.1730:FF:000005">
    <property type="entry name" value="Ribosome assembly factor mrt4"/>
    <property type="match status" value="1"/>
</dbReference>
<keyword evidence="6" id="KW-0690">Ribosome biogenesis</keyword>
<dbReference type="FunFam" id="3.90.105.20:FF:000003">
    <property type="entry name" value="Ribosome assembly factor mrt4"/>
    <property type="match status" value="1"/>
</dbReference>
<dbReference type="OrthoDB" id="10262308at2759"/>
<dbReference type="Pfam" id="PF17777">
    <property type="entry name" value="RL10P_insert"/>
    <property type="match status" value="1"/>
</dbReference>
<reference evidence="8 9" key="1">
    <citation type="journal article" date="2017" name="G3 (Bethesda)">
        <title>First Draft Genome Sequence of the Pathogenic Fungus Lomentospora prolificans (Formerly Scedosporium prolificans).</title>
        <authorList>
            <person name="Luo R."/>
            <person name="Zimin A."/>
            <person name="Workman R."/>
            <person name="Fan Y."/>
            <person name="Pertea G."/>
            <person name="Grossman N."/>
            <person name="Wear M.P."/>
            <person name="Jia B."/>
            <person name="Miller H."/>
            <person name="Casadevall A."/>
            <person name="Timp W."/>
            <person name="Zhang S.X."/>
            <person name="Salzberg S.L."/>
        </authorList>
    </citation>
    <scope>NUCLEOTIDE SEQUENCE [LARGE SCALE GENOMIC DNA]</scope>
    <source>
        <strain evidence="8 9">JHH-5317</strain>
    </source>
</reference>
<dbReference type="STRING" id="41688.A0A2N3NC26"/>
<dbReference type="InParanoid" id="A0A2N3NC26"/>
<evidence type="ECO:0000259" key="7">
    <source>
        <dbReference type="Pfam" id="PF17777"/>
    </source>
</evidence>
<dbReference type="VEuPathDB" id="FungiDB:jhhlp_004641"/>
<dbReference type="GO" id="GO:0030687">
    <property type="term" value="C:preribosome, large subunit precursor"/>
    <property type="evidence" value="ECO:0007669"/>
    <property type="project" value="TreeGrafter"/>
</dbReference>
<name>A0A2N3NC26_9PEZI</name>
<comment type="similarity">
    <text evidence="2 6">Belongs to the universal ribosomal protein uL10 family.</text>
</comment>
<comment type="function">
    <text evidence="1 6">Component of the ribosome assembly machinery. Nuclear paralog of the ribosomal protein P0, it binds pre-60S subunits at an early stage of assembly in the nucleolus, and is replaced by P0 in cytoplasmic pre-60S subunits and mature 80S ribosomes.</text>
</comment>
<comment type="caution">
    <text evidence="8">The sequence shown here is derived from an EMBL/GenBank/DDBJ whole genome shotgun (WGS) entry which is preliminary data.</text>
</comment>
<evidence type="ECO:0000256" key="3">
    <source>
        <dbReference type="ARBA" id="ARBA00011117"/>
    </source>
</evidence>
<dbReference type="GO" id="GO:0000956">
    <property type="term" value="P:nuclear-transcribed mRNA catabolic process"/>
    <property type="evidence" value="ECO:0007669"/>
    <property type="project" value="TreeGrafter"/>
</dbReference>
<dbReference type="SUPFAM" id="SSF160369">
    <property type="entry name" value="Ribosomal protein L10-like"/>
    <property type="match status" value="1"/>
</dbReference>
<dbReference type="Gene3D" id="3.90.105.20">
    <property type="match status" value="1"/>
</dbReference>
<dbReference type="EMBL" id="NLAX01000010">
    <property type="protein sequence ID" value="PKS10016.1"/>
    <property type="molecule type" value="Genomic_DNA"/>
</dbReference>
<dbReference type="GO" id="GO:0005730">
    <property type="term" value="C:nucleolus"/>
    <property type="evidence" value="ECO:0007669"/>
    <property type="project" value="UniProtKB-SubCell"/>
</dbReference>
<gene>
    <name evidence="8" type="ORF">jhhlp_004641</name>
</gene>
<dbReference type="Pfam" id="PF00466">
    <property type="entry name" value="Ribosomal_L10"/>
    <property type="match status" value="1"/>
</dbReference>
<dbReference type="GO" id="GO:0000027">
    <property type="term" value="P:ribosomal large subunit assembly"/>
    <property type="evidence" value="ECO:0007669"/>
    <property type="project" value="InterPro"/>
</dbReference>
<comment type="subunit">
    <text evidence="3 6">Associates with the pre-60S ribosomal particle.</text>
</comment>
<dbReference type="AlphaFoldDB" id="A0A2N3NC26"/>
<evidence type="ECO:0000313" key="9">
    <source>
        <dbReference type="Proteomes" id="UP000233524"/>
    </source>
</evidence>
<keyword evidence="4 6" id="KW-0963">Cytoplasm</keyword>
<protein>
    <recommendedName>
        <fullName evidence="6">Ribosome assembly factor mrt4</fullName>
    </recommendedName>
</protein>
<dbReference type="InterPro" id="IPR043164">
    <property type="entry name" value="Ribosomal_uL10-like_insert_sf"/>
</dbReference>
<accession>A0A2N3NC26</accession>
<evidence type="ECO:0000313" key="8">
    <source>
        <dbReference type="EMBL" id="PKS10016.1"/>
    </source>
</evidence>
<dbReference type="GO" id="GO:0003723">
    <property type="term" value="F:RNA binding"/>
    <property type="evidence" value="ECO:0007669"/>
    <property type="project" value="TreeGrafter"/>
</dbReference>
<dbReference type="GO" id="GO:0005737">
    <property type="term" value="C:cytoplasm"/>
    <property type="evidence" value="ECO:0007669"/>
    <property type="project" value="UniProtKB-SubCell"/>
</dbReference>
<feature type="domain" description="Large ribosomal subunit protein uL10-like insertion" evidence="7">
    <location>
        <begin position="125"/>
        <end position="213"/>
    </location>
</feature>
<evidence type="ECO:0000256" key="6">
    <source>
        <dbReference type="RuleBase" id="RU364039"/>
    </source>
</evidence>
<keyword evidence="9" id="KW-1185">Reference proteome</keyword>
<dbReference type="InterPro" id="IPR043141">
    <property type="entry name" value="Ribosomal_uL10-like_sf"/>
</dbReference>
<dbReference type="InterPro" id="IPR040637">
    <property type="entry name" value="Ribosomal_uL10-like_insert"/>
</dbReference>
<organism evidence="8 9">
    <name type="scientific">Lomentospora prolificans</name>
    <dbReference type="NCBI Taxonomy" id="41688"/>
    <lineage>
        <taxon>Eukaryota</taxon>
        <taxon>Fungi</taxon>
        <taxon>Dikarya</taxon>
        <taxon>Ascomycota</taxon>
        <taxon>Pezizomycotina</taxon>
        <taxon>Sordariomycetes</taxon>
        <taxon>Hypocreomycetidae</taxon>
        <taxon>Microascales</taxon>
        <taxon>Microascaceae</taxon>
        <taxon>Lomentospora</taxon>
    </lineage>
</organism>
<keyword evidence="5 6" id="KW-0539">Nucleus</keyword>
<dbReference type="PANTHER" id="PTHR45841:SF1">
    <property type="entry name" value="MRNA TURNOVER PROTEIN 4 HOMOLOG"/>
    <property type="match status" value="1"/>
</dbReference>
<evidence type="ECO:0000256" key="5">
    <source>
        <dbReference type="ARBA" id="ARBA00023242"/>
    </source>
</evidence>
<comment type="subcellular location">
    <subcellularLocation>
        <location evidence="6">Cytoplasm</location>
    </subcellularLocation>
    <subcellularLocation>
        <location evidence="6">Nucleus</location>
        <location evidence="6">Nucleolus</location>
    </subcellularLocation>
</comment>
<dbReference type="PANTHER" id="PTHR45841">
    <property type="entry name" value="MRNA TURNOVER PROTEIN 4 MRTO4"/>
    <property type="match status" value="1"/>
</dbReference>
<evidence type="ECO:0000256" key="1">
    <source>
        <dbReference type="ARBA" id="ARBA00004046"/>
    </source>
</evidence>
<dbReference type="InterPro" id="IPR033867">
    <property type="entry name" value="Mrt4"/>
</dbReference>
<dbReference type="CDD" id="cd05796">
    <property type="entry name" value="Ribosomal_P0_like"/>
    <property type="match status" value="1"/>
</dbReference>
<dbReference type="InterPro" id="IPR001790">
    <property type="entry name" value="Ribosomal_uL10"/>
</dbReference>
<evidence type="ECO:0000256" key="4">
    <source>
        <dbReference type="ARBA" id="ARBA00022490"/>
    </source>
</evidence>
<evidence type="ECO:0000256" key="2">
    <source>
        <dbReference type="ARBA" id="ARBA00008889"/>
    </source>
</evidence>
<proteinExistence type="inferred from homology"/>
<sequence length="243" mass="26682">MPKSKRARLVHLTQVQKKGREHKDKLFENVRAALGEYMHCFVFSVENTRNTHLQSVRQELSDSKIFFGKTKLMSKALGQNPAEAQADGIDALTPHIAGQVGLLFTNRSPQDIAAYFASINSVDFARAGAVASRDFVIPAGVVYATGGEVPADYDVPLEHTIEPELRRLGVPTRMVKGKVVLGEESGEGEGYTVCKEGDTLDSRQTRLLKLFSVCMSEFKVKVLAYWTSSTGKVTVVGDAMETE</sequence>